<dbReference type="RefSeq" id="WP_005004985.1">
    <property type="nucleotide sequence ID" value="NZ_KB849722.1"/>
</dbReference>
<dbReference type="PATRIC" id="fig|1257043.3.peg.2728"/>
<gene>
    <name evidence="1" type="ORF">F942_02792</name>
</gene>
<dbReference type="HOGENOM" id="CLU_3211207_0_0_6"/>
<sequence length="44" mass="5249">MKHQPPFPAPAGYRWVFCKSFKHWRSGKDVYPKTAECFCFLVRT</sequence>
<evidence type="ECO:0000313" key="1">
    <source>
        <dbReference type="EMBL" id="ENV78460.1"/>
    </source>
</evidence>
<reference evidence="1 2" key="1">
    <citation type="submission" date="2013-02" db="EMBL/GenBank/DDBJ databases">
        <title>The Genome Sequence of Acinetobacter ursingii NIPH ANC_3649.</title>
        <authorList>
            <consortium name="The Broad Institute Genome Sequencing Platform"/>
            <consortium name="The Broad Institute Genome Sequencing Center for Infectious Disease"/>
            <person name="Cerqueira G."/>
            <person name="Feldgarden M."/>
            <person name="Courvalin P."/>
            <person name="Perichon B."/>
            <person name="Grillot-Courvalin C."/>
            <person name="Clermont D."/>
            <person name="Rocha E."/>
            <person name="Yoon E.-J."/>
            <person name="Nemec A."/>
            <person name="Walker B."/>
            <person name="Young S.K."/>
            <person name="Zeng Q."/>
            <person name="Gargeya S."/>
            <person name="Fitzgerald M."/>
            <person name="Haas B."/>
            <person name="Abouelleil A."/>
            <person name="Alvarado L."/>
            <person name="Arachchi H.M."/>
            <person name="Berlin A.M."/>
            <person name="Chapman S.B."/>
            <person name="Dewar J."/>
            <person name="Goldberg J."/>
            <person name="Griggs A."/>
            <person name="Gujja S."/>
            <person name="Hansen M."/>
            <person name="Howarth C."/>
            <person name="Imamovic A."/>
            <person name="Larimer J."/>
            <person name="McCowan C."/>
            <person name="Murphy C."/>
            <person name="Neiman D."/>
            <person name="Pearson M."/>
            <person name="Priest M."/>
            <person name="Roberts A."/>
            <person name="Saif S."/>
            <person name="Shea T."/>
            <person name="Sisk P."/>
            <person name="Sykes S."/>
            <person name="Wortman J."/>
            <person name="Nusbaum C."/>
            <person name="Birren B."/>
        </authorList>
    </citation>
    <scope>NUCLEOTIDE SEQUENCE [LARGE SCALE GENOMIC DNA]</scope>
    <source>
        <strain evidence="1 2">ANC 3649</strain>
    </source>
</reference>
<accession>N9DCK0</accession>
<dbReference type="AlphaFoldDB" id="N9DCK0"/>
<keyword evidence="2" id="KW-1185">Reference proteome</keyword>
<organism evidence="1 2">
    <name type="scientific">Acinetobacter ursingii ANC 3649</name>
    <dbReference type="NCBI Taxonomy" id="1257043"/>
    <lineage>
        <taxon>Bacteria</taxon>
        <taxon>Pseudomonadati</taxon>
        <taxon>Pseudomonadota</taxon>
        <taxon>Gammaproteobacteria</taxon>
        <taxon>Moraxellales</taxon>
        <taxon>Moraxellaceae</taxon>
        <taxon>Acinetobacter</taxon>
    </lineage>
</organism>
<dbReference type="EMBL" id="APQC01000020">
    <property type="protein sequence ID" value="ENV78460.1"/>
    <property type="molecule type" value="Genomic_DNA"/>
</dbReference>
<comment type="caution">
    <text evidence="1">The sequence shown here is derived from an EMBL/GenBank/DDBJ whole genome shotgun (WGS) entry which is preliminary data.</text>
</comment>
<proteinExistence type="predicted"/>
<name>N9DCK0_9GAMM</name>
<dbReference type="Proteomes" id="UP000013276">
    <property type="component" value="Unassembled WGS sequence"/>
</dbReference>
<evidence type="ECO:0000313" key="2">
    <source>
        <dbReference type="Proteomes" id="UP000013276"/>
    </source>
</evidence>
<protein>
    <submittedName>
        <fullName evidence="1">Uncharacterized protein</fullName>
    </submittedName>
</protein>